<sequence>MKVIRTTAIFRCVVTFKNGTHKILRMTIDLVAKVTTKLRECQKNIFRDESWFILIGGEYLNLSEIAKAKFINERTEEEFVTIA</sequence>
<gene>
    <name evidence="1" type="ORF">SAMN04488494_0581</name>
</gene>
<dbReference type="Proteomes" id="UP000184280">
    <property type="component" value="Unassembled WGS sequence"/>
</dbReference>
<dbReference type="AlphaFoldDB" id="A0A1M7CZV8"/>
<dbReference type="EMBL" id="FRCJ01000001">
    <property type="protein sequence ID" value="SHL72782.1"/>
    <property type="molecule type" value="Genomic_DNA"/>
</dbReference>
<evidence type="ECO:0000313" key="2">
    <source>
        <dbReference type="Proteomes" id="UP000184280"/>
    </source>
</evidence>
<organism evidence="1 2">
    <name type="scientific">Xylanibacter ruminicola</name>
    <name type="common">Prevotella ruminicola</name>
    <dbReference type="NCBI Taxonomy" id="839"/>
    <lineage>
        <taxon>Bacteria</taxon>
        <taxon>Pseudomonadati</taxon>
        <taxon>Bacteroidota</taxon>
        <taxon>Bacteroidia</taxon>
        <taxon>Bacteroidales</taxon>
        <taxon>Prevotellaceae</taxon>
        <taxon>Xylanibacter</taxon>
    </lineage>
</organism>
<reference evidence="1 2" key="1">
    <citation type="submission" date="2016-11" db="EMBL/GenBank/DDBJ databases">
        <authorList>
            <person name="Jaros S."/>
            <person name="Januszkiewicz K."/>
            <person name="Wedrychowicz H."/>
        </authorList>
    </citation>
    <scope>NUCLEOTIDE SEQUENCE [LARGE SCALE GENOMIC DNA]</scope>
    <source>
        <strain evidence="1 2">BPI-34</strain>
    </source>
</reference>
<evidence type="ECO:0000313" key="1">
    <source>
        <dbReference type="EMBL" id="SHL72782.1"/>
    </source>
</evidence>
<dbReference type="RefSeq" id="WP_073042617.1">
    <property type="nucleotide sequence ID" value="NZ_FRCJ01000001.1"/>
</dbReference>
<protein>
    <submittedName>
        <fullName evidence="1">Uncharacterized protein</fullName>
    </submittedName>
</protein>
<proteinExistence type="predicted"/>
<name>A0A1M7CZV8_XYLRU</name>
<accession>A0A1M7CZV8</accession>